<dbReference type="CDD" id="cd09497">
    <property type="entry name" value="SAM_caskin1_2_repeat1"/>
    <property type="match status" value="1"/>
</dbReference>
<proteinExistence type="evidence at transcript level"/>
<sequence length="1571" mass="168988">MVTRLFASKSSSSGSSQKSLPQQPPPPPPPASHKPKSPYSPTVGKPPRKRPTNLPLSHSSQQNATNRPSPTQPSTTQYPQQHHSSSRTPPGTTFRPGQPTYLRQPFQSRHNQAHVLPNQVTHLTQNRKDPHDAQGSSFTYTSFAEPGPTFNYMDLTRTRSDESLLWTAEEEASALVAELRASLNCNNNTNSDNSINCVGRYNSGTVSPVDSSSHRGLNPYQFRRESVQNEEDNQPRSGVRHRTSNACMLPEGEIVRSDRHNNIAEPSGGHPNLYVPQNNPFQRSFSVHRRSSDAKIAAQKLNHVPPLRSHSFTDIQSAVELMPLHSRSAESTDSSNLPSPIGGSSLGGSSGLSVSGSINGCSETMQAHQSVGCGPHLKTFGGSWKSLLRVGAMSGRNANKPPGVGVKKVAPPTVPGHHLTHIQHLQHPHNPQSDPPTPSHTPTHTPTHTSHMPHQPQQASAVPQGGPGQSVHSNTNTAPDTPTSSTSSSNGSSSNGSNSNYRHSGSSFHSSSTASSGVFSGGDQRASFSSSIGSSEDAVSTNSSNPPPSPCSPSSGTSSLDSRGGVGRLNSMASSSSSSTTATGGASPSHYSAGTTGAQFTFPPPAPSTAHAGAPQFAHLLCKSGTPNSPQHQHSNSPHGAHNSTAQQHGTPEDQGIDVQSPVRSGSPGSGSGSSSTGSTASTNCCRNSTTSLDSGRASTHHHHHHPHHQHRLSGQSYDSGSGGNGSIRHSYHSSSSSIGSIESPHLNVNDLLNNGVRDCEVLRAWLTELHLEEHTEKFLSAGYDLPTISRITPEDLNAIGITKPAHRKKLKQEIGRLNISDGLPDYIPAKLEEWLSLLRLSEYNNTLQLQGYITPVQMLQVMWEDLEEMGITRLGHQKKVVLAIKRIKDIKGGKKFSSSLPPPPQQEIMVITRDSQPDNFPSMSDFRTFSGQRQGDQPYSNRPNETYNQRTANENYAQGNNGNYNSAGGGNMPGAGNYNPNGAQFSPSVYRSYAGNHGVMPGSPLHRQNSQHGSHNNDSNSSASINANNSISNQQQHSQQHHKLYSAHNNQIVNMPSHTGVHYRPDFVTVQVHPQIRRTKDGVFEEPIYSTFHPDNNRFSQYQQQTPQQQQMQLQQQSNQFSSLPPRPNLPPLTNSYPPRSLDDGDITPTNEMITYEGGGTLPRHRASNNKFRPVAKVTAKTRAEVHHEMNEKNTSTGSADSKEFQENSVTDCSIKQNNNVSNANKIENIYNIIHAHSTNNTPQGTPKKLPPPPPRRSNSISETSKLESLNGSNLKSHGTQHAAVPASLASNLSGSNSIQNSASGSQNREGHYGFLRRGMNYGYMGVKNNLQPDIASDLPPPPPAPHDVGNHQHILHHHSHRRPQTQMLPDDNEQMNSNDNTEPTKQVVSSNVTQTSKGEAFPSPPSALSLTSSSSATSVTPLVTSSELEETVNMRPRRNDSTVSNCSHKSTSSTDSSDSIPFANDNAGTIKQRYNNAPPAVPPHTSIPAHLHAASPHASPVPSPASLRRTTPHRVSLHKPGVSITPVRSASTAGIAAGDDSNDVLSDIGNMLANLTDELDAMLEQEMAA</sequence>
<feature type="compositionally biased region" description="Low complexity" evidence="3">
    <location>
        <begin position="8"/>
        <end position="21"/>
    </location>
</feature>
<feature type="compositionally biased region" description="Low complexity" evidence="3">
    <location>
        <begin position="1408"/>
        <end position="1428"/>
    </location>
</feature>
<dbReference type="EMBL" id="IACT01001018">
    <property type="protein sequence ID" value="LAC20385.1"/>
    <property type="molecule type" value="mRNA"/>
</dbReference>
<feature type="compositionally biased region" description="Low complexity" evidence="3">
    <location>
        <begin position="68"/>
        <end position="81"/>
    </location>
</feature>
<feature type="domain" description="SAM" evidence="4">
    <location>
        <begin position="827"/>
        <end position="891"/>
    </location>
</feature>
<keyword evidence="2" id="KW-0040">ANK repeat</keyword>
<feature type="domain" description="SAM" evidence="4">
    <location>
        <begin position="758"/>
        <end position="821"/>
    </location>
</feature>
<dbReference type="InterPro" id="IPR001660">
    <property type="entry name" value="SAM"/>
</dbReference>
<feature type="compositionally biased region" description="Basic residues" evidence="3">
    <location>
        <begin position="418"/>
        <end position="427"/>
    </location>
</feature>
<feature type="compositionally biased region" description="Low complexity" evidence="3">
    <location>
        <begin position="400"/>
        <end position="411"/>
    </location>
</feature>
<dbReference type="PANTHER" id="PTHR24174">
    <property type="entry name" value="ANKYRIN REPEAT AND STERILE ALPHA MOTIF DOMAIN-CONTAINING PROTEIN 1"/>
    <property type="match status" value="1"/>
</dbReference>
<feature type="compositionally biased region" description="Low complexity" evidence="3">
    <location>
        <begin position="727"/>
        <end position="743"/>
    </location>
</feature>
<feature type="region of interest" description="Disordered" evidence="3">
    <location>
        <begin position="1294"/>
        <end position="1313"/>
    </location>
</feature>
<dbReference type="InterPro" id="IPR033635">
    <property type="entry name" value="ANKS1/Caskin"/>
</dbReference>
<dbReference type="InterPro" id="IPR035497">
    <property type="entry name" value="Caskin1/2_SAM_1"/>
</dbReference>
<dbReference type="Pfam" id="PF00536">
    <property type="entry name" value="SAM_1"/>
    <property type="match status" value="2"/>
</dbReference>
<evidence type="ECO:0000259" key="4">
    <source>
        <dbReference type="PROSITE" id="PS50105"/>
    </source>
</evidence>
<evidence type="ECO:0000256" key="2">
    <source>
        <dbReference type="ARBA" id="ARBA00023043"/>
    </source>
</evidence>
<feature type="region of interest" description="Disordered" evidence="3">
    <location>
        <begin position="393"/>
        <end position="743"/>
    </location>
</feature>
<dbReference type="CDD" id="cd09498">
    <property type="entry name" value="SAM_caskin1_2_repeat2"/>
    <property type="match status" value="1"/>
</dbReference>
<keyword evidence="1" id="KW-0677">Repeat</keyword>
<feature type="compositionally biased region" description="Low complexity" evidence="3">
    <location>
        <begin position="571"/>
        <end position="589"/>
    </location>
</feature>
<feature type="compositionally biased region" description="Basic residues" evidence="3">
    <location>
        <begin position="1355"/>
        <end position="1365"/>
    </location>
</feature>
<feature type="compositionally biased region" description="Polar residues" evidence="3">
    <location>
        <begin position="625"/>
        <end position="650"/>
    </location>
</feature>
<dbReference type="SUPFAM" id="SSF47769">
    <property type="entry name" value="SAM/Pointed domain"/>
    <property type="match status" value="2"/>
</dbReference>
<feature type="region of interest" description="Disordered" evidence="3">
    <location>
        <begin position="1089"/>
        <end position="1144"/>
    </location>
</feature>
<dbReference type="PROSITE" id="PS50105">
    <property type="entry name" value="SAM_DOMAIN"/>
    <property type="match status" value="2"/>
</dbReference>
<feature type="region of interest" description="Disordered" evidence="3">
    <location>
        <begin position="1334"/>
        <end position="1472"/>
    </location>
</feature>
<reference evidence="5" key="1">
    <citation type="submission" date="2017-11" db="EMBL/GenBank/DDBJ databases">
        <title>The sensing device of the deep-sea amphipod.</title>
        <authorList>
            <person name="Kobayashi H."/>
            <person name="Nagahama T."/>
            <person name="Arai W."/>
            <person name="Sasagawa Y."/>
            <person name="Umeda M."/>
            <person name="Hayashi T."/>
            <person name="Nikaido I."/>
            <person name="Watanabe H."/>
            <person name="Oguri K."/>
            <person name="Kitazato H."/>
            <person name="Fujioka K."/>
            <person name="Kido Y."/>
            <person name="Takami H."/>
        </authorList>
    </citation>
    <scope>NUCLEOTIDE SEQUENCE</scope>
    <source>
        <tissue evidence="5">Whole body</tissue>
    </source>
</reference>
<feature type="compositionally biased region" description="Basic residues" evidence="3">
    <location>
        <begin position="699"/>
        <end position="712"/>
    </location>
</feature>
<feature type="compositionally biased region" description="Polar residues" evidence="3">
    <location>
        <begin position="54"/>
        <end position="67"/>
    </location>
</feature>
<dbReference type="Gene3D" id="1.10.150.50">
    <property type="entry name" value="Transcription Factor, Ets-1"/>
    <property type="match status" value="2"/>
</dbReference>
<feature type="region of interest" description="Disordered" evidence="3">
    <location>
        <begin position="205"/>
        <end position="244"/>
    </location>
</feature>
<feature type="region of interest" description="Disordered" evidence="3">
    <location>
        <begin position="1185"/>
        <end position="1210"/>
    </location>
</feature>
<evidence type="ECO:0000313" key="5">
    <source>
        <dbReference type="EMBL" id="LAC20385.1"/>
    </source>
</evidence>
<dbReference type="InterPro" id="IPR035498">
    <property type="entry name" value="Caskin1/2_SAM_2"/>
</dbReference>
<feature type="compositionally biased region" description="Low complexity" evidence="3">
    <location>
        <begin position="473"/>
        <end position="522"/>
    </location>
</feature>
<feature type="compositionally biased region" description="Polar residues" evidence="3">
    <location>
        <begin position="205"/>
        <end position="215"/>
    </location>
</feature>
<feature type="region of interest" description="Disordered" evidence="3">
    <location>
        <begin position="916"/>
        <end position="949"/>
    </location>
</feature>
<feature type="region of interest" description="Disordered" evidence="3">
    <location>
        <begin position="990"/>
        <end position="1044"/>
    </location>
</feature>
<feature type="compositionally biased region" description="Low complexity" evidence="3">
    <location>
        <begin position="1101"/>
        <end position="1125"/>
    </location>
</feature>
<evidence type="ECO:0000256" key="1">
    <source>
        <dbReference type="ARBA" id="ARBA00022737"/>
    </source>
</evidence>
<feature type="compositionally biased region" description="Polar residues" evidence="3">
    <location>
        <begin position="684"/>
        <end position="698"/>
    </location>
</feature>
<protein>
    <submittedName>
        <fullName evidence="5">Caskin-2</fullName>
    </submittedName>
</protein>
<accession>A0A6A7FQR2</accession>
<feature type="compositionally biased region" description="Polar residues" evidence="3">
    <location>
        <begin position="1376"/>
        <end position="1399"/>
    </location>
</feature>
<feature type="compositionally biased region" description="Polar residues" evidence="3">
    <location>
        <begin position="1300"/>
        <end position="1309"/>
    </location>
</feature>
<feature type="compositionally biased region" description="Low complexity" evidence="3">
    <location>
        <begin position="1009"/>
        <end position="1039"/>
    </location>
</feature>
<feature type="compositionally biased region" description="Low complexity" evidence="3">
    <location>
        <begin position="1443"/>
        <end position="1461"/>
    </location>
</feature>
<feature type="compositionally biased region" description="Pro residues" evidence="3">
    <location>
        <begin position="22"/>
        <end position="32"/>
    </location>
</feature>
<evidence type="ECO:0000256" key="3">
    <source>
        <dbReference type="SAM" id="MobiDB-lite"/>
    </source>
</evidence>
<feature type="compositionally biased region" description="Polar residues" evidence="3">
    <location>
        <begin position="82"/>
        <end position="91"/>
    </location>
</feature>
<dbReference type="SMART" id="SM00454">
    <property type="entry name" value="SAM"/>
    <property type="match status" value="2"/>
</dbReference>
<organism evidence="5">
    <name type="scientific">Hirondellea gigas</name>
    <dbReference type="NCBI Taxonomy" id="1518452"/>
    <lineage>
        <taxon>Eukaryota</taxon>
        <taxon>Metazoa</taxon>
        <taxon>Ecdysozoa</taxon>
        <taxon>Arthropoda</taxon>
        <taxon>Crustacea</taxon>
        <taxon>Multicrustacea</taxon>
        <taxon>Malacostraca</taxon>
        <taxon>Eumalacostraca</taxon>
        <taxon>Peracarida</taxon>
        <taxon>Amphipoda</taxon>
        <taxon>Amphilochidea</taxon>
        <taxon>Lysianassida</taxon>
        <taxon>Lysianassidira</taxon>
        <taxon>Lysianassoidea</taxon>
        <taxon>Lysianassidae</taxon>
        <taxon>Hirondellea</taxon>
    </lineage>
</organism>
<feature type="compositionally biased region" description="Low complexity" evidence="3">
    <location>
        <begin position="673"/>
        <end position="683"/>
    </location>
</feature>
<dbReference type="InterPro" id="IPR013761">
    <property type="entry name" value="SAM/pointed_sf"/>
</dbReference>
<feature type="region of interest" description="Disordered" evidence="3">
    <location>
        <begin position="1"/>
        <end position="103"/>
    </location>
</feature>
<feature type="compositionally biased region" description="Polar residues" evidence="3">
    <location>
        <begin position="526"/>
        <end position="539"/>
    </location>
</feature>
<feature type="compositionally biased region" description="Low complexity" evidence="3">
    <location>
        <begin position="334"/>
        <end position="343"/>
    </location>
</feature>
<feature type="compositionally biased region" description="Polar residues" evidence="3">
    <location>
        <begin position="1258"/>
        <end position="1281"/>
    </location>
</feature>
<dbReference type="PANTHER" id="PTHR24174:SF16">
    <property type="entry name" value="CASKIN-2"/>
    <property type="match status" value="1"/>
</dbReference>
<feature type="compositionally biased region" description="Polar residues" evidence="3">
    <location>
        <begin position="590"/>
        <end position="599"/>
    </location>
</feature>
<dbReference type="FunFam" id="1.10.150.50:FF:000028">
    <property type="entry name" value="caskin-2 isoform X2"/>
    <property type="match status" value="1"/>
</dbReference>
<feature type="region of interest" description="Disordered" evidence="3">
    <location>
        <begin position="1238"/>
        <end position="1284"/>
    </location>
</feature>
<feature type="region of interest" description="Disordered" evidence="3">
    <location>
        <begin position="326"/>
        <end position="353"/>
    </location>
</feature>
<feature type="compositionally biased region" description="Low complexity" evidence="3">
    <location>
        <begin position="440"/>
        <end position="458"/>
    </location>
</feature>
<name>A0A6A7FQR2_9CRUS</name>